<dbReference type="EMBL" id="JAHXRF010000022">
    <property type="protein sequence ID" value="MBW4866828.1"/>
    <property type="molecule type" value="Genomic_DNA"/>
</dbReference>
<organism evidence="1 2">
    <name type="scientific">Segatella salivae</name>
    <dbReference type="NCBI Taxonomy" id="228604"/>
    <lineage>
        <taxon>Bacteria</taxon>
        <taxon>Pseudomonadati</taxon>
        <taxon>Bacteroidota</taxon>
        <taxon>Bacteroidia</taxon>
        <taxon>Bacteroidales</taxon>
        <taxon>Prevotellaceae</taxon>
        <taxon>Segatella</taxon>
    </lineage>
</organism>
<dbReference type="Proteomes" id="UP001196873">
    <property type="component" value="Unassembled WGS sequence"/>
</dbReference>
<dbReference type="AlphaFoldDB" id="A0AAW4NPA9"/>
<gene>
    <name evidence="1" type="ORF">KZY68_12635</name>
</gene>
<sequence length="61" mass="7165">MNGRLRRKSATPTALFPTHHTLTQGSLHYRLATLGYQKYNAYSVEKCVLIYYLWPNSLEYQ</sequence>
<name>A0AAW4NPA9_9BACT</name>
<protein>
    <submittedName>
        <fullName evidence="1">Uncharacterized protein</fullName>
    </submittedName>
</protein>
<accession>A0AAW4NPA9</accession>
<proteinExistence type="predicted"/>
<evidence type="ECO:0000313" key="1">
    <source>
        <dbReference type="EMBL" id="MBW4866828.1"/>
    </source>
</evidence>
<evidence type="ECO:0000313" key="2">
    <source>
        <dbReference type="Proteomes" id="UP001196873"/>
    </source>
</evidence>
<comment type="caution">
    <text evidence="1">The sequence shown here is derived from an EMBL/GenBank/DDBJ whole genome shotgun (WGS) entry which is preliminary data.</text>
</comment>
<reference evidence="1" key="1">
    <citation type="submission" date="2021-07" db="EMBL/GenBank/DDBJ databases">
        <title>Genomic diversity and antimicrobial resistance of Prevotella spp. isolated from chronic lung disease airways.</title>
        <authorList>
            <person name="Webb K.A."/>
            <person name="Olagoke O.S."/>
            <person name="Baird T."/>
            <person name="Neill J."/>
            <person name="Pham A."/>
            <person name="Wells T.J."/>
            <person name="Ramsay K.A."/>
            <person name="Bell S.C."/>
            <person name="Sarovich D.S."/>
            <person name="Price E.P."/>
        </authorList>
    </citation>
    <scope>NUCLEOTIDE SEQUENCE</scope>
    <source>
        <strain evidence="1">SCHI0047.S.3</strain>
    </source>
</reference>